<evidence type="ECO:0000313" key="3">
    <source>
        <dbReference type="EMBL" id="PSB24568.1"/>
    </source>
</evidence>
<evidence type="ECO:0000313" key="4">
    <source>
        <dbReference type="Proteomes" id="UP000239576"/>
    </source>
</evidence>
<dbReference type="InterPro" id="IPR036265">
    <property type="entry name" value="HIT-like_sf"/>
</dbReference>
<feature type="domain" description="HIT" evidence="2">
    <location>
        <begin position="7"/>
        <end position="109"/>
    </location>
</feature>
<dbReference type="AlphaFoldDB" id="A0A2T1DVP4"/>
<name>A0A2T1DVP4_9CYAN</name>
<reference evidence="3 4" key="2">
    <citation type="submission" date="2018-03" db="EMBL/GenBank/DDBJ databases">
        <title>The ancient ancestry and fast evolution of plastids.</title>
        <authorList>
            <person name="Moore K.R."/>
            <person name="Magnabosco C."/>
            <person name="Momper L."/>
            <person name="Gold D.A."/>
            <person name="Bosak T."/>
            <person name="Fournier G.P."/>
        </authorList>
    </citation>
    <scope>NUCLEOTIDE SEQUENCE [LARGE SCALE GENOMIC DNA]</scope>
    <source>
        <strain evidence="3 4">ULC18</strain>
    </source>
</reference>
<comment type="caution">
    <text evidence="3">The sequence shown here is derived from an EMBL/GenBank/DDBJ whole genome shotgun (WGS) entry which is preliminary data.</text>
</comment>
<dbReference type="Proteomes" id="UP000239576">
    <property type="component" value="Unassembled WGS sequence"/>
</dbReference>
<dbReference type="SUPFAM" id="SSF54197">
    <property type="entry name" value="HIT-like"/>
    <property type="match status" value="1"/>
</dbReference>
<protein>
    <recommendedName>
        <fullName evidence="2">HIT domain-containing protein</fullName>
    </recommendedName>
</protein>
<keyword evidence="4" id="KW-1185">Reference proteome</keyword>
<dbReference type="GO" id="GO:0003824">
    <property type="term" value="F:catalytic activity"/>
    <property type="evidence" value="ECO:0007669"/>
    <property type="project" value="InterPro"/>
</dbReference>
<dbReference type="RefSeq" id="WP_106259781.1">
    <property type="nucleotide sequence ID" value="NZ_CAWNSW010000105.1"/>
</dbReference>
<sequence>MRTLIHRRVEAARNGTNPMVISRVTSGWLVLGDVQFLRGYSLLLPDPVIPALNALDQQGRIQFLHDMAVLGDALLEVTEACRINYQILGNLEPALHAHVFPRYLTEPEPHRTSLPQSYEQAYRQSIVFDEERDRPLMQAIANAIQHRL</sequence>
<dbReference type="Gene3D" id="3.30.428.10">
    <property type="entry name" value="HIT-like"/>
    <property type="match status" value="1"/>
</dbReference>
<dbReference type="InterPro" id="IPR011146">
    <property type="entry name" value="HIT-like"/>
</dbReference>
<reference evidence="4" key="1">
    <citation type="submission" date="2018-02" db="EMBL/GenBank/DDBJ databases">
        <authorList>
            <person name="Moore K."/>
            <person name="Momper L."/>
        </authorList>
    </citation>
    <scope>NUCLEOTIDE SEQUENCE [LARGE SCALE GENOMIC DNA]</scope>
    <source>
        <strain evidence="4">ULC18</strain>
    </source>
</reference>
<evidence type="ECO:0000259" key="2">
    <source>
        <dbReference type="PROSITE" id="PS51084"/>
    </source>
</evidence>
<gene>
    <name evidence="3" type="ORF">C7B82_26455</name>
</gene>
<dbReference type="PROSITE" id="PS51084">
    <property type="entry name" value="HIT_2"/>
    <property type="match status" value="1"/>
</dbReference>
<proteinExistence type="predicted"/>
<dbReference type="EMBL" id="PVWK01000142">
    <property type="protein sequence ID" value="PSB24568.1"/>
    <property type="molecule type" value="Genomic_DNA"/>
</dbReference>
<dbReference type="OrthoDB" id="9784774at2"/>
<evidence type="ECO:0000256" key="1">
    <source>
        <dbReference type="PROSITE-ProRule" id="PRU00464"/>
    </source>
</evidence>
<organism evidence="3 4">
    <name type="scientific">Stenomitos frigidus ULC18</name>
    <dbReference type="NCBI Taxonomy" id="2107698"/>
    <lineage>
        <taxon>Bacteria</taxon>
        <taxon>Bacillati</taxon>
        <taxon>Cyanobacteriota</taxon>
        <taxon>Cyanophyceae</taxon>
        <taxon>Leptolyngbyales</taxon>
        <taxon>Leptolyngbyaceae</taxon>
        <taxon>Stenomitos</taxon>
    </lineage>
</organism>
<accession>A0A2T1DVP4</accession>
<comment type="caution">
    <text evidence="1">Lacks conserved residue(s) required for the propagation of feature annotation.</text>
</comment>